<dbReference type="GO" id="GO:0006220">
    <property type="term" value="P:pyrimidine nucleotide metabolic process"/>
    <property type="evidence" value="ECO:0007669"/>
    <property type="project" value="UniProtKB-UniRule"/>
</dbReference>
<keyword evidence="12" id="KW-1185">Reference proteome</keyword>
<proteinExistence type="inferred from homology"/>
<evidence type="ECO:0000256" key="8">
    <source>
        <dbReference type="ARBA" id="ARBA00048478"/>
    </source>
</evidence>
<evidence type="ECO:0000256" key="3">
    <source>
        <dbReference type="ARBA" id="ARBA00022679"/>
    </source>
</evidence>
<dbReference type="InterPro" id="IPR011994">
    <property type="entry name" value="Cytidylate_kinase_dom"/>
</dbReference>
<comment type="catalytic activity">
    <reaction evidence="7 9">
        <text>dCMP + ATP = dCDP + ADP</text>
        <dbReference type="Rhea" id="RHEA:25094"/>
        <dbReference type="ChEBI" id="CHEBI:30616"/>
        <dbReference type="ChEBI" id="CHEBI:57566"/>
        <dbReference type="ChEBI" id="CHEBI:58593"/>
        <dbReference type="ChEBI" id="CHEBI:456216"/>
        <dbReference type="EC" id="2.7.4.25"/>
    </reaction>
</comment>
<evidence type="ECO:0000256" key="2">
    <source>
        <dbReference type="ARBA" id="ARBA00022490"/>
    </source>
</evidence>
<feature type="binding site" evidence="9">
    <location>
        <begin position="11"/>
        <end position="19"/>
    </location>
    <ligand>
        <name>ATP</name>
        <dbReference type="ChEBI" id="CHEBI:30616"/>
    </ligand>
</feature>
<keyword evidence="2 9" id="KW-0963">Cytoplasm</keyword>
<dbReference type="GeneID" id="98568287"/>
<evidence type="ECO:0000313" key="11">
    <source>
        <dbReference type="EMBL" id="RST95473.1"/>
    </source>
</evidence>
<dbReference type="GO" id="GO:0036430">
    <property type="term" value="F:CMP kinase activity"/>
    <property type="evidence" value="ECO:0007669"/>
    <property type="project" value="RHEA"/>
</dbReference>
<dbReference type="Proteomes" id="UP000287239">
    <property type="component" value="Unassembled WGS sequence"/>
</dbReference>
<dbReference type="FunFam" id="3.40.50.300:FF:000484">
    <property type="entry name" value="Cytidylate kinase"/>
    <property type="match status" value="1"/>
</dbReference>
<comment type="caution">
    <text evidence="11">The sequence shown here is derived from an EMBL/GenBank/DDBJ whole genome shotgun (WGS) entry which is preliminary data.</text>
</comment>
<evidence type="ECO:0000313" key="12">
    <source>
        <dbReference type="Proteomes" id="UP000287239"/>
    </source>
</evidence>
<dbReference type="PANTHER" id="PTHR21299">
    <property type="entry name" value="CYTIDYLATE KINASE/PANTOATE-BETA-ALANINE LIGASE"/>
    <property type="match status" value="1"/>
</dbReference>
<comment type="catalytic activity">
    <reaction evidence="8 9">
        <text>CMP + ATP = CDP + ADP</text>
        <dbReference type="Rhea" id="RHEA:11600"/>
        <dbReference type="ChEBI" id="CHEBI:30616"/>
        <dbReference type="ChEBI" id="CHEBI:58069"/>
        <dbReference type="ChEBI" id="CHEBI:60377"/>
        <dbReference type="ChEBI" id="CHEBI:456216"/>
        <dbReference type="EC" id="2.7.4.25"/>
    </reaction>
</comment>
<dbReference type="CDD" id="cd02020">
    <property type="entry name" value="CMPK"/>
    <property type="match status" value="1"/>
</dbReference>
<accession>A0A429ZP37</accession>
<evidence type="ECO:0000256" key="5">
    <source>
        <dbReference type="ARBA" id="ARBA00022777"/>
    </source>
</evidence>
<keyword evidence="5 9" id="KW-0418">Kinase</keyword>
<dbReference type="GO" id="GO:0005829">
    <property type="term" value="C:cytosol"/>
    <property type="evidence" value="ECO:0007669"/>
    <property type="project" value="TreeGrafter"/>
</dbReference>
<evidence type="ECO:0000259" key="10">
    <source>
        <dbReference type="Pfam" id="PF02224"/>
    </source>
</evidence>
<evidence type="ECO:0000256" key="7">
    <source>
        <dbReference type="ARBA" id="ARBA00047615"/>
    </source>
</evidence>
<evidence type="ECO:0000256" key="4">
    <source>
        <dbReference type="ARBA" id="ARBA00022741"/>
    </source>
</evidence>
<dbReference type="NCBIfam" id="TIGR00017">
    <property type="entry name" value="cmk"/>
    <property type="match status" value="1"/>
</dbReference>
<feature type="domain" description="Cytidylate kinase" evidence="10">
    <location>
        <begin position="7"/>
        <end position="220"/>
    </location>
</feature>
<dbReference type="GO" id="GO:0036431">
    <property type="term" value="F:dCMP kinase activity"/>
    <property type="evidence" value="ECO:0007669"/>
    <property type="project" value="InterPro"/>
</dbReference>
<dbReference type="EC" id="2.7.4.25" evidence="9"/>
<dbReference type="Pfam" id="PF02224">
    <property type="entry name" value="Cytidylate_kin"/>
    <property type="match status" value="1"/>
</dbReference>
<gene>
    <name evidence="9" type="primary">cmk</name>
    <name evidence="11" type="ORF">CBF35_07895</name>
</gene>
<dbReference type="Gene3D" id="3.40.50.300">
    <property type="entry name" value="P-loop containing nucleotide triphosphate hydrolases"/>
    <property type="match status" value="1"/>
</dbReference>
<sequence>MNKEISIAIDGPASAGKSTVAKILASELNYIYVDTGAMYRCLTLAVIKEQADPAKEEELVALLETTRISFEQRSAGQLVFLNDLDVTETIRQPDVTNLVSQVSAHKEVRAELVRRQQALGHQGGVVMDGRDIGTAVLPDAEVKVFLIASVEERAERRYKENVSKGIETDFETLKKEIEERDYKDSTRKNSPLVQADDAVKLDTTGLNIEAVVTEIKKIIQNKTTK</sequence>
<comment type="subcellular location">
    <subcellularLocation>
        <location evidence="9">Cytoplasm</location>
    </subcellularLocation>
</comment>
<keyword evidence="3 9" id="KW-0808">Transferase</keyword>
<dbReference type="InterPro" id="IPR003136">
    <property type="entry name" value="Cytidylate_kin"/>
</dbReference>
<dbReference type="GO" id="GO:0005524">
    <property type="term" value="F:ATP binding"/>
    <property type="evidence" value="ECO:0007669"/>
    <property type="project" value="UniProtKB-UniRule"/>
</dbReference>
<name>A0A429ZP37_9ENTE</name>
<keyword evidence="4 9" id="KW-0547">Nucleotide-binding</keyword>
<reference evidence="11 12" key="1">
    <citation type="submission" date="2017-05" db="EMBL/GenBank/DDBJ databases">
        <title>Vagococcus spp. assemblies.</title>
        <authorList>
            <person name="Gulvik C.A."/>
        </authorList>
    </citation>
    <scope>NUCLEOTIDE SEQUENCE [LARGE SCALE GENOMIC DNA]</scope>
    <source>
        <strain evidence="11 12">NCFB 2777</strain>
    </source>
</reference>
<dbReference type="PANTHER" id="PTHR21299:SF2">
    <property type="entry name" value="CYTIDYLATE KINASE"/>
    <property type="match status" value="1"/>
</dbReference>
<dbReference type="EMBL" id="NGJU01000010">
    <property type="protein sequence ID" value="RST95473.1"/>
    <property type="molecule type" value="Genomic_DNA"/>
</dbReference>
<protein>
    <recommendedName>
        <fullName evidence="9">Cytidylate kinase</fullName>
        <shortName evidence="9">CK</shortName>
        <ecNumber evidence="9">2.7.4.25</ecNumber>
    </recommendedName>
    <alternativeName>
        <fullName evidence="9">Cytidine monophosphate kinase</fullName>
        <shortName evidence="9">CMP kinase</shortName>
    </alternativeName>
</protein>
<dbReference type="GO" id="GO:0015949">
    <property type="term" value="P:nucleobase-containing small molecule interconversion"/>
    <property type="evidence" value="ECO:0007669"/>
    <property type="project" value="TreeGrafter"/>
</dbReference>
<evidence type="ECO:0000256" key="6">
    <source>
        <dbReference type="ARBA" id="ARBA00022840"/>
    </source>
</evidence>
<dbReference type="HAMAP" id="MF_00238">
    <property type="entry name" value="Cytidyl_kinase_type1"/>
    <property type="match status" value="1"/>
</dbReference>
<evidence type="ECO:0000256" key="1">
    <source>
        <dbReference type="ARBA" id="ARBA00009427"/>
    </source>
</evidence>
<comment type="similarity">
    <text evidence="1 9">Belongs to the cytidylate kinase family. Type 1 subfamily.</text>
</comment>
<evidence type="ECO:0000256" key="9">
    <source>
        <dbReference type="HAMAP-Rule" id="MF_00238"/>
    </source>
</evidence>
<keyword evidence="6 9" id="KW-0067">ATP-binding</keyword>
<dbReference type="AlphaFoldDB" id="A0A429ZP37"/>
<dbReference type="OrthoDB" id="9807434at2"/>
<dbReference type="RefSeq" id="WP_126779839.1">
    <property type="nucleotide sequence ID" value="NZ_CAUQJP010000032.1"/>
</dbReference>
<dbReference type="InterPro" id="IPR027417">
    <property type="entry name" value="P-loop_NTPase"/>
</dbReference>
<organism evidence="11 12">
    <name type="scientific">Vagococcus salmoninarum</name>
    <dbReference type="NCBI Taxonomy" id="2739"/>
    <lineage>
        <taxon>Bacteria</taxon>
        <taxon>Bacillati</taxon>
        <taxon>Bacillota</taxon>
        <taxon>Bacilli</taxon>
        <taxon>Lactobacillales</taxon>
        <taxon>Enterococcaceae</taxon>
        <taxon>Vagococcus</taxon>
    </lineage>
</organism>
<dbReference type="SUPFAM" id="SSF52540">
    <property type="entry name" value="P-loop containing nucleoside triphosphate hydrolases"/>
    <property type="match status" value="1"/>
</dbReference>